<dbReference type="GO" id="GO:0005737">
    <property type="term" value="C:cytoplasm"/>
    <property type="evidence" value="ECO:0007669"/>
    <property type="project" value="TreeGrafter"/>
</dbReference>
<name>A0A2N9FA04_FAGSY</name>
<dbReference type="PANTHER" id="PTHR33912">
    <property type="entry name" value="OS01G0939400 PROTEIN"/>
    <property type="match status" value="1"/>
</dbReference>
<proteinExistence type="predicted"/>
<dbReference type="EMBL" id="OIVN01000676">
    <property type="protein sequence ID" value="SPC83925.1"/>
    <property type="molecule type" value="Genomic_DNA"/>
</dbReference>
<gene>
    <name evidence="1" type="ORF">FSB_LOCUS11807</name>
</gene>
<dbReference type="AlphaFoldDB" id="A0A2N9FA04"/>
<dbReference type="InterPro" id="IPR040381">
    <property type="entry name" value="At4g14450-like"/>
</dbReference>
<protein>
    <submittedName>
        <fullName evidence="1">Uncharacterized protein</fullName>
    </submittedName>
</protein>
<dbReference type="PANTHER" id="PTHR33912:SF2">
    <property type="entry name" value="PUTATIVE-RELATED"/>
    <property type="match status" value="1"/>
</dbReference>
<evidence type="ECO:0000313" key="1">
    <source>
        <dbReference type="EMBL" id="SPC83925.1"/>
    </source>
</evidence>
<dbReference type="GO" id="GO:0005634">
    <property type="term" value="C:nucleus"/>
    <property type="evidence" value="ECO:0007669"/>
    <property type="project" value="TreeGrafter"/>
</dbReference>
<reference evidence="1" key="1">
    <citation type="submission" date="2018-02" db="EMBL/GenBank/DDBJ databases">
        <authorList>
            <person name="Cohen D.B."/>
            <person name="Kent A.D."/>
        </authorList>
    </citation>
    <scope>NUCLEOTIDE SEQUENCE</scope>
</reference>
<sequence>MALSHSDLLLSLTQSRSLQRRAPDSLQISTPSPAWNVAIPLLSPLAASPTYPKLGVDEPRQLQQPQIVTEPEKVAVKKWQHPAAPFCYGQAPRVKNQNGFIVFLLKPISKRSSSRFINNSGLTISTRLVVVADLCTTAQDWQQPRHVGNEKAWWKAITFQSQKDQVAPTAQTREEATLLMLTLEECGLVEVSSKT</sequence>
<organism evidence="1">
    <name type="scientific">Fagus sylvatica</name>
    <name type="common">Beechnut</name>
    <dbReference type="NCBI Taxonomy" id="28930"/>
    <lineage>
        <taxon>Eukaryota</taxon>
        <taxon>Viridiplantae</taxon>
        <taxon>Streptophyta</taxon>
        <taxon>Embryophyta</taxon>
        <taxon>Tracheophyta</taxon>
        <taxon>Spermatophyta</taxon>
        <taxon>Magnoliopsida</taxon>
        <taxon>eudicotyledons</taxon>
        <taxon>Gunneridae</taxon>
        <taxon>Pentapetalae</taxon>
        <taxon>rosids</taxon>
        <taxon>fabids</taxon>
        <taxon>Fagales</taxon>
        <taxon>Fagaceae</taxon>
        <taxon>Fagus</taxon>
    </lineage>
</organism>
<accession>A0A2N9FA04</accession>